<dbReference type="InterPro" id="IPR032710">
    <property type="entry name" value="NTF2-like_dom_sf"/>
</dbReference>
<accession>A0A1G2KVD2</accession>
<evidence type="ECO:0000313" key="2">
    <source>
        <dbReference type="Proteomes" id="UP000178510"/>
    </source>
</evidence>
<dbReference type="PANTHER" id="PTHR38436">
    <property type="entry name" value="POLYKETIDE CYCLASE SNOAL-LIKE DOMAIN"/>
    <property type="match status" value="1"/>
</dbReference>
<gene>
    <name evidence="1" type="ORF">A3J58_01360</name>
</gene>
<dbReference type="GO" id="GO:0030638">
    <property type="term" value="P:polyketide metabolic process"/>
    <property type="evidence" value="ECO:0007669"/>
    <property type="project" value="InterPro"/>
</dbReference>
<protein>
    <recommendedName>
        <fullName evidence="3">Polyketide cyclase</fullName>
    </recommendedName>
</protein>
<dbReference type="STRING" id="1802274.A3J58_01360"/>
<organism evidence="1 2">
    <name type="scientific">Candidatus Sungbacteria bacterium RIFCSPHIGHO2_02_FULL_52_23</name>
    <dbReference type="NCBI Taxonomy" id="1802274"/>
    <lineage>
        <taxon>Bacteria</taxon>
        <taxon>Candidatus Sungiibacteriota</taxon>
    </lineage>
</organism>
<comment type="caution">
    <text evidence="1">The sequence shown here is derived from an EMBL/GenBank/DDBJ whole genome shotgun (WGS) entry which is preliminary data.</text>
</comment>
<dbReference type="SUPFAM" id="SSF54427">
    <property type="entry name" value="NTF2-like"/>
    <property type="match status" value="1"/>
</dbReference>
<sequence length="137" mass="15123">MNHMEKDVIKQLYTDCLTVNTHADPAAIMGNLLADDFQSIGSVETKGKAALIGQVQFFWKLIPDLKWDVQEMIQEGDKVVVRSIASGSPKGDFMGTPTDGSKSFKIMTIDIHTVVGGKIKQAYHLEDWAVGMQQLRG</sequence>
<dbReference type="Pfam" id="PF07366">
    <property type="entry name" value="SnoaL"/>
    <property type="match status" value="1"/>
</dbReference>
<name>A0A1G2KVD2_9BACT</name>
<dbReference type="AlphaFoldDB" id="A0A1G2KVD2"/>
<dbReference type="Proteomes" id="UP000178510">
    <property type="component" value="Unassembled WGS sequence"/>
</dbReference>
<evidence type="ECO:0008006" key="3">
    <source>
        <dbReference type="Google" id="ProtNLM"/>
    </source>
</evidence>
<proteinExistence type="predicted"/>
<reference evidence="1 2" key="1">
    <citation type="journal article" date="2016" name="Nat. Commun.">
        <title>Thousands of microbial genomes shed light on interconnected biogeochemical processes in an aquifer system.</title>
        <authorList>
            <person name="Anantharaman K."/>
            <person name="Brown C.T."/>
            <person name="Hug L.A."/>
            <person name="Sharon I."/>
            <person name="Castelle C.J."/>
            <person name="Probst A.J."/>
            <person name="Thomas B.C."/>
            <person name="Singh A."/>
            <person name="Wilkins M.J."/>
            <person name="Karaoz U."/>
            <person name="Brodie E.L."/>
            <person name="Williams K.H."/>
            <person name="Hubbard S.S."/>
            <person name="Banfield J.F."/>
        </authorList>
    </citation>
    <scope>NUCLEOTIDE SEQUENCE [LARGE SCALE GENOMIC DNA]</scope>
</reference>
<dbReference type="EMBL" id="MHQM01000027">
    <property type="protein sequence ID" value="OHA03400.1"/>
    <property type="molecule type" value="Genomic_DNA"/>
</dbReference>
<dbReference type="PANTHER" id="PTHR38436:SF1">
    <property type="entry name" value="ESTER CYCLASE"/>
    <property type="match status" value="1"/>
</dbReference>
<evidence type="ECO:0000313" key="1">
    <source>
        <dbReference type="EMBL" id="OHA03400.1"/>
    </source>
</evidence>
<dbReference type="InterPro" id="IPR009959">
    <property type="entry name" value="Cyclase_SnoaL-like"/>
</dbReference>
<dbReference type="Gene3D" id="3.10.450.50">
    <property type="match status" value="1"/>
</dbReference>